<protein>
    <submittedName>
        <fullName evidence="1">Uncharacterized protein</fullName>
    </submittedName>
</protein>
<dbReference type="Pfam" id="PF04317">
    <property type="entry name" value="DUF463"/>
    <property type="match status" value="1"/>
</dbReference>
<gene>
    <name evidence="1" type="ORF">GCM10022414_36680</name>
</gene>
<organism evidence="1 2">
    <name type="scientific">Zhongshania borealis</name>
    <dbReference type="NCBI Taxonomy" id="889488"/>
    <lineage>
        <taxon>Bacteria</taxon>
        <taxon>Pseudomonadati</taxon>
        <taxon>Pseudomonadota</taxon>
        <taxon>Gammaproteobacteria</taxon>
        <taxon>Cellvibrionales</taxon>
        <taxon>Spongiibacteraceae</taxon>
        <taxon>Zhongshania</taxon>
    </lineage>
</organism>
<name>A0ABP7X879_9GAMM</name>
<dbReference type="EMBL" id="BAABDM010000013">
    <property type="protein sequence ID" value="GAA4106267.1"/>
    <property type="molecule type" value="Genomic_DNA"/>
</dbReference>
<evidence type="ECO:0000313" key="1">
    <source>
        <dbReference type="EMBL" id="GAA4106267.1"/>
    </source>
</evidence>
<evidence type="ECO:0000313" key="2">
    <source>
        <dbReference type="Proteomes" id="UP001500392"/>
    </source>
</evidence>
<proteinExistence type="predicted"/>
<comment type="caution">
    <text evidence="1">The sequence shown here is derived from an EMBL/GenBank/DDBJ whole genome shotgun (WGS) entry which is preliminary data.</text>
</comment>
<dbReference type="PANTHER" id="PTHR38605">
    <property type="entry name" value="ATPASE-RELATED"/>
    <property type="match status" value="1"/>
</dbReference>
<reference evidence="2" key="1">
    <citation type="journal article" date="2019" name="Int. J. Syst. Evol. Microbiol.">
        <title>The Global Catalogue of Microorganisms (GCM) 10K type strain sequencing project: providing services to taxonomists for standard genome sequencing and annotation.</title>
        <authorList>
            <consortium name="The Broad Institute Genomics Platform"/>
            <consortium name="The Broad Institute Genome Sequencing Center for Infectious Disease"/>
            <person name="Wu L."/>
            <person name="Ma J."/>
        </authorList>
    </citation>
    <scope>NUCLEOTIDE SEQUENCE [LARGE SCALE GENOMIC DNA]</scope>
    <source>
        <strain evidence="2">JCM 17304</strain>
    </source>
</reference>
<dbReference type="Proteomes" id="UP001500392">
    <property type="component" value="Unassembled WGS sequence"/>
</dbReference>
<dbReference type="InterPro" id="IPR007413">
    <property type="entry name" value="YcjX-like"/>
</dbReference>
<accession>A0ABP7X879</accession>
<dbReference type="PANTHER" id="PTHR38605:SF1">
    <property type="entry name" value="ATPASE"/>
    <property type="match status" value="1"/>
</dbReference>
<sequence length="333" mass="37762">MQIELIDFPGEWLIDLPMLDLSYEEWSRNMLAAAECGARKEWVLKYFDHVDAIGIGAAFDEEVAEDLADLWREYLQVSIDSGYVLNQPGRLLRPDALRNSPILRLVPLPERLAGSGLWVGMEARFKDYKSKVIKPFYKKHFSKIDRQIVLIDLLRAIQLGEPVFNEMTESLSETLKSFNYGKGGGLSWLVGGATSHVLFAATKCDHVTRGDRANIEQTMRRMLSHLDDQNELRASSLKHEVMAISSIKVTEDRKTTKPPVREVLFGLPKGAAQPNQYDPGGVPLDFPPHWGEVDFEFYEFQPMHELMTDALYEGFPAINLGRVLEFLIGDDFA</sequence>
<keyword evidence="2" id="KW-1185">Reference proteome</keyword>